<sequence length="75" mass="8616">MTKELEVLVDSIDRIANGCIIAVAIFFVITLIKFFINNRINDNLPEQMAKKIETILEWTSLMTFNIGVMWAILNN</sequence>
<evidence type="ECO:0000313" key="3">
    <source>
        <dbReference type="Proteomes" id="UP000681414"/>
    </source>
</evidence>
<proteinExistence type="predicted"/>
<dbReference type="EMBL" id="JAGYPG010000001">
    <property type="protein sequence ID" value="MBS4193691.1"/>
    <property type="molecule type" value="Genomic_DNA"/>
</dbReference>
<keyword evidence="1" id="KW-0812">Transmembrane</keyword>
<feature type="transmembrane region" description="Helical" evidence="1">
    <location>
        <begin position="15"/>
        <end position="35"/>
    </location>
</feature>
<comment type="caution">
    <text evidence="2">The sequence shown here is derived from an EMBL/GenBank/DDBJ whole genome shotgun (WGS) entry which is preliminary data.</text>
</comment>
<accession>A0A942T9E1</accession>
<gene>
    <name evidence="2" type="ORF">KHA97_01230</name>
</gene>
<dbReference type="Proteomes" id="UP000681414">
    <property type="component" value="Unassembled WGS sequence"/>
</dbReference>
<keyword evidence="3" id="KW-1185">Reference proteome</keyword>
<organism evidence="2 3">
    <name type="scientific">Lederbergia citri</name>
    <dbReference type="NCBI Taxonomy" id="2833580"/>
    <lineage>
        <taxon>Bacteria</taxon>
        <taxon>Bacillati</taxon>
        <taxon>Bacillota</taxon>
        <taxon>Bacilli</taxon>
        <taxon>Bacillales</taxon>
        <taxon>Bacillaceae</taxon>
        <taxon>Lederbergia</taxon>
    </lineage>
</organism>
<keyword evidence="1" id="KW-0472">Membrane</keyword>
<dbReference type="RefSeq" id="WP_066294807.1">
    <property type="nucleotide sequence ID" value="NZ_JAGYPG010000001.1"/>
</dbReference>
<protein>
    <submittedName>
        <fullName evidence="2">Uncharacterized protein</fullName>
    </submittedName>
</protein>
<evidence type="ECO:0000313" key="2">
    <source>
        <dbReference type="EMBL" id="MBS4193691.1"/>
    </source>
</evidence>
<keyword evidence="1" id="KW-1133">Transmembrane helix</keyword>
<feature type="transmembrane region" description="Helical" evidence="1">
    <location>
        <begin position="55"/>
        <end position="73"/>
    </location>
</feature>
<dbReference type="AlphaFoldDB" id="A0A942T9E1"/>
<evidence type="ECO:0000256" key="1">
    <source>
        <dbReference type="SAM" id="Phobius"/>
    </source>
</evidence>
<name>A0A942T9E1_9BACI</name>
<reference evidence="2 3" key="1">
    <citation type="submission" date="2021-05" db="EMBL/GenBank/DDBJ databases">
        <title>Novel Bacillus species.</title>
        <authorList>
            <person name="Liu G."/>
        </authorList>
    </citation>
    <scope>NUCLEOTIDE SEQUENCE [LARGE SCALE GENOMIC DNA]</scope>
    <source>
        <strain evidence="3">FJAT-49780</strain>
    </source>
</reference>